<dbReference type="AlphaFoldDB" id="A0A4V3G979"/>
<dbReference type="GO" id="GO:0000287">
    <property type="term" value="F:magnesium ion binding"/>
    <property type="evidence" value="ECO:0007669"/>
    <property type="project" value="TreeGrafter"/>
</dbReference>
<dbReference type="CDD" id="cd07516">
    <property type="entry name" value="HAD_Pase"/>
    <property type="match status" value="1"/>
</dbReference>
<gene>
    <name evidence="1" type="ORF">EDD63_103109</name>
</gene>
<dbReference type="PANTHER" id="PTHR10000:SF8">
    <property type="entry name" value="HAD SUPERFAMILY HYDROLASE-LIKE, TYPE 3"/>
    <property type="match status" value="1"/>
</dbReference>
<name>A0A4V3G979_9FIRM</name>
<dbReference type="EMBL" id="SODD01000003">
    <property type="protein sequence ID" value="TDW25821.1"/>
    <property type="molecule type" value="Genomic_DNA"/>
</dbReference>
<dbReference type="Pfam" id="PF08282">
    <property type="entry name" value="Hydrolase_3"/>
    <property type="match status" value="1"/>
</dbReference>
<dbReference type="SFLD" id="SFLDG01140">
    <property type="entry name" value="C2.B:_Phosphomannomutase_and_P"/>
    <property type="match status" value="1"/>
</dbReference>
<dbReference type="InterPro" id="IPR023214">
    <property type="entry name" value="HAD_sf"/>
</dbReference>
<dbReference type="NCBIfam" id="TIGR00099">
    <property type="entry name" value="Cof-subfamily"/>
    <property type="match status" value="1"/>
</dbReference>
<accession>A0A4V3G979</accession>
<protein>
    <recommendedName>
        <fullName evidence="3">Cof subfamily protein (Haloacid dehalogenase superfamily)/HAD superfamily hydrolase (TIGR01484 family)</fullName>
    </recommendedName>
</protein>
<dbReference type="SFLD" id="SFLDS00003">
    <property type="entry name" value="Haloacid_Dehalogenase"/>
    <property type="match status" value="1"/>
</dbReference>
<evidence type="ECO:0000313" key="2">
    <source>
        <dbReference type="Proteomes" id="UP000294743"/>
    </source>
</evidence>
<dbReference type="NCBIfam" id="TIGR01484">
    <property type="entry name" value="HAD-SF-IIB"/>
    <property type="match status" value="1"/>
</dbReference>
<evidence type="ECO:0008006" key="3">
    <source>
        <dbReference type="Google" id="ProtNLM"/>
    </source>
</evidence>
<dbReference type="PANTHER" id="PTHR10000">
    <property type="entry name" value="PHOSPHOSERINE PHOSPHATASE"/>
    <property type="match status" value="1"/>
</dbReference>
<dbReference type="SUPFAM" id="SSF56784">
    <property type="entry name" value="HAD-like"/>
    <property type="match status" value="1"/>
</dbReference>
<dbReference type="GO" id="GO:0005829">
    <property type="term" value="C:cytosol"/>
    <property type="evidence" value="ECO:0007669"/>
    <property type="project" value="TreeGrafter"/>
</dbReference>
<evidence type="ECO:0000313" key="1">
    <source>
        <dbReference type="EMBL" id="TDW25821.1"/>
    </source>
</evidence>
<dbReference type="InterPro" id="IPR000150">
    <property type="entry name" value="Cof"/>
</dbReference>
<proteinExistence type="predicted"/>
<sequence length="265" mass="30017">MKDIALVVCDMDGTLLNDKQELDANIRSMIEWLNQKQIHFTLATGRNIHIVRPYLEQLKLSLPIICNNGANVYDSEGKCIMQYSIDPKDVQYALKQCELFHAACIVYTTDAIYYDENPKLDAIARRLKGKVHAYPLAQFSLQSTDVMKMVVIHSYEEGMDDLMKTINHGCTYAQLVRSEGDVHTFSSKDATKGKALSYVCEKLSIPMEQTLVFGDNYNDISMFKQAGYSVAMLNADALVKKYATFISDEDNNHQGVSKFILDRIK</sequence>
<comment type="caution">
    <text evidence="1">The sequence shown here is derived from an EMBL/GenBank/DDBJ whole genome shotgun (WGS) entry which is preliminary data.</text>
</comment>
<dbReference type="PROSITE" id="PS01229">
    <property type="entry name" value="COF_2"/>
    <property type="match status" value="1"/>
</dbReference>
<dbReference type="Gene3D" id="3.30.1240.10">
    <property type="match status" value="1"/>
</dbReference>
<dbReference type="GO" id="GO:0016791">
    <property type="term" value="F:phosphatase activity"/>
    <property type="evidence" value="ECO:0007669"/>
    <property type="project" value="TreeGrafter"/>
</dbReference>
<dbReference type="InterPro" id="IPR036412">
    <property type="entry name" value="HAD-like_sf"/>
</dbReference>
<organism evidence="1 2">
    <name type="scientific">Breznakia blatticola</name>
    <dbReference type="NCBI Taxonomy" id="1754012"/>
    <lineage>
        <taxon>Bacteria</taxon>
        <taxon>Bacillati</taxon>
        <taxon>Bacillota</taxon>
        <taxon>Erysipelotrichia</taxon>
        <taxon>Erysipelotrichales</taxon>
        <taxon>Erysipelotrichaceae</taxon>
        <taxon>Breznakia</taxon>
    </lineage>
</organism>
<keyword evidence="2" id="KW-1185">Reference proteome</keyword>
<dbReference type="PROSITE" id="PS01228">
    <property type="entry name" value="COF_1"/>
    <property type="match status" value="1"/>
</dbReference>
<reference evidence="1 2" key="1">
    <citation type="submission" date="2019-03" db="EMBL/GenBank/DDBJ databases">
        <title>Genomic Encyclopedia of Type Strains, Phase IV (KMG-IV): sequencing the most valuable type-strain genomes for metagenomic binning, comparative biology and taxonomic classification.</title>
        <authorList>
            <person name="Goeker M."/>
        </authorList>
    </citation>
    <scope>NUCLEOTIDE SEQUENCE [LARGE SCALE GENOMIC DNA]</scope>
    <source>
        <strain evidence="1 2">DSM 28867</strain>
    </source>
</reference>
<dbReference type="Proteomes" id="UP000294743">
    <property type="component" value="Unassembled WGS sequence"/>
</dbReference>
<dbReference type="InterPro" id="IPR006379">
    <property type="entry name" value="HAD-SF_hydro_IIB"/>
</dbReference>
<dbReference type="Gene3D" id="3.40.50.1000">
    <property type="entry name" value="HAD superfamily/HAD-like"/>
    <property type="match status" value="1"/>
</dbReference>
<dbReference type="RefSeq" id="WP_166667511.1">
    <property type="nucleotide sequence ID" value="NZ_SODD01000003.1"/>
</dbReference>